<feature type="region of interest" description="Disordered" evidence="2">
    <location>
        <begin position="1252"/>
        <end position="1272"/>
    </location>
</feature>
<feature type="region of interest" description="Disordered" evidence="2">
    <location>
        <begin position="1144"/>
        <end position="1175"/>
    </location>
</feature>
<dbReference type="OrthoDB" id="5832950at2759"/>
<dbReference type="Bgee" id="WBGene00011436">
    <property type="expression patterns" value="Expressed in larva and 3 other cell types or tissues"/>
</dbReference>
<keyword evidence="4" id="KW-0808">Transferase</keyword>
<name>G5EE32_CAEEL</name>
<dbReference type="KEGG" id="cel:CELE_T04F3.1"/>
<keyword evidence="7" id="KW-1267">Proteomics identification</keyword>
<feature type="region of interest" description="Disordered" evidence="2">
    <location>
        <begin position="691"/>
        <end position="806"/>
    </location>
</feature>
<feature type="compositionally biased region" description="Basic and acidic residues" evidence="2">
    <location>
        <begin position="468"/>
        <end position="480"/>
    </location>
</feature>
<dbReference type="InParanoid" id="G5EE32"/>
<feature type="compositionally biased region" description="Polar residues" evidence="2">
    <location>
        <begin position="572"/>
        <end position="584"/>
    </location>
</feature>
<feature type="region of interest" description="Disordered" evidence="2">
    <location>
        <begin position="611"/>
        <end position="648"/>
    </location>
</feature>
<feature type="compositionally biased region" description="Basic and acidic residues" evidence="2">
    <location>
        <begin position="205"/>
        <end position="224"/>
    </location>
</feature>
<feature type="compositionally biased region" description="Polar residues" evidence="2">
    <location>
        <begin position="1382"/>
        <end position="1392"/>
    </location>
</feature>
<dbReference type="PaxDb" id="6239-T04F3.1a"/>
<evidence type="ECO:0007829" key="7">
    <source>
        <dbReference type="PeptideAtlas" id="G5EE32"/>
    </source>
</evidence>
<feature type="region of interest" description="Disordered" evidence="2">
    <location>
        <begin position="177"/>
        <end position="196"/>
    </location>
</feature>
<feature type="compositionally biased region" description="Low complexity" evidence="2">
    <location>
        <begin position="244"/>
        <end position="268"/>
    </location>
</feature>
<feature type="region of interest" description="Disordered" evidence="2">
    <location>
        <begin position="313"/>
        <end position="386"/>
    </location>
</feature>
<feature type="region of interest" description="Disordered" evidence="2">
    <location>
        <begin position="205"/>
        <end position="278"/>
    </location>
</feature>
<keyword evidence="1" id="KW-0663">Pyridoxal phosphate</keyword>
<dbReference type="ExpressionAtlas" id="G5EE32">
    <property type="expression patterns" value="baseline and differential"/>
</dbReference>
<dbReference type="InterPro" id="IPR004839">
    <property type="entry name" value="Aminotransferase_I/II_large"/>
</dbReference>
<feature type="region of interest" description="Disordered" evidence="2">
    <location>
        <begin position="1"/>
        <end position="34"/>
    </location>
</feature>
<feature type="region of interest" description="Disordered" evidence="2">
    <location>
        <begin position="2386"/>
        <end position="2407"/>
    </location>
</feature>
<dbReference type="InterPro" id="IPR015421">
    <property type="entry name" value="PyrdxlP-dep_Trfase_major"/>
</dbReference>
<keyword evidence="5" id="KW-1185">Reference proteome</keyword>
<dbReference type="Gene3D" id="3.90.1150.10">
    <property type="entry name" value="Aspartate Aminotransferase, domain 1"/>
    <property type="match status" value="1"/>
</dbReference>
<dbReference type="FunCoup" id="G5EE32">
    <property type="interactions" value="1198"/>
</dbReference>
<dbReference type="PRINTS" id="PR00753">
    <property type="entry name" value="ACCSYNTHASE"/>
</dbReference>
<evidence type="ECO:0000313" key="6">
    <source>
        <dbReference type="WormBase" id="T04F3.1a"/>
    </source>
</evidence>
<feature type="region of interest" description="Disordered" evidence="2">
    <location>
        <begin position="1536"/>
        <end position="1592"/>
    </location>
</feature>
<evidence type="ECO:0000256" key="2">
    <source>
        <dbReference type="SAM" id="MobiDB-lite"/>
    </source>
</evidence>
<gene>
    <name evidence="4" type="ORF">CELE_T04F3.1</name>
    <name evidence="4 6" type="ORF">T04F3.1</name>
</gene>
<dbReference type="SMR" id="G5EE32"/>
<feature type="region of interest" description="Disordered" evidence="2">
    <location>
        <begin position="922"/>
        <end position="951"/>
    </location>
</feature>
<feature type="region of interest" description="Disordered" evidence="2">
    <location>
        <begin position="468"/>
        <end position="595"/>
    </location>
</feature>
<dbReference type="InterPro" id="IPR015422">
    <property type="entry name" value="PyrdxlP-dep_Trfase_small"/>
</dbReference>
<dbReference type="PeptideAtlas" id="G5EE32"/>
<feature type="compositionally biased region" description="Basic and acidic residues" evidence="2">
    <location>
        <begin position="1252"/>
        <end position="1266"/>
    </location>
</feature>
<feature type="compositionally biased region" description="Polar residues" evidence="2">
    <location>
        <begin position="1562"/>
        <end position="1575"/>
    </location>
</feature>
<accession>G5EE32</accession>
<feature type="region of interest" description="Disordered" evidence="2">
    <location>
        <begin position="1836"/>
        <end position="1862"/>
    </location>
</feature>
<dbReference type="GO" id="GO:0008483">
    <property type="term" value="F:transaminase activity"/>
    <property type="evidence" value="ECO:0000318"/>
    <property type="project" value="GO_Central"/>
</dbReference>
<feature type="compositionally biased region" description="Polar residues" evidence="2">
    <location>
        <begin position="763"/>
        <end position="788"/>
    </location>
</feature>
<organism evidence="4 5">
    <name type="scientific">Caenorhabditis elegans</name>
    <dbReference type="NCBI Taxonomy" id="6239"/>
    <lineage>
        <taxon>Eukaryota</taxon>
        <taxon>Metazoa</taxon>
        <taxon>Ecdysozoa</taxon>
        <taxon>Nematoda</taxon>
        <taxon>Chromadorea</taxon>
        <taxon>Rhabditida</taxon>
        <taxon>Rhabditina</taxon>
        <taxon>Rhabditomorpha</taxon>
        <taxon>Rhabditoidea</taxon>
        <taxon>Rhabditidae</taxon>
        <taxon>Peloderinae</taxon>
        <taxon>Caenorhabditis</taxon>
    </lineage>
</organism>
<dbReference type="HOGENOM" id="CLU_224868_0_0_1"/>
<dbReference type="GO" id="GO:0006520">
    <property type="term" value="P:amino acid metabolic process"/>
    <property type="evidence" value="ECO:0000318"/>
    <property type="project" value="GO_Central"/>
</dbReference>
<dbReference type="SUPFAM" id="SSF53383">
    <property type="entry name" value="PLP-dependent transferases"/>
    <property type="match status" value="1"/>
</dbReference>
<dbReference type="WormBase" id="T04F3.1a">
    <property type="protein sequence ID" value="CE43074"/>
    <property type="gene ID" value="WBGene00011436"/>
</dbReference>
<feature type="compositionally biased region" description="Basic and acidic residues" evidence="2">
    <location>
        <begin position="341"/>
        <end position="350"/>
    </location>
</feature>
<evidence type="ECO:0000313" key="5">
    <source>
        <dbReference type="Proteomes" id="UP000001940"/>
    </source>
</evidence>
<feature type="region of interest" description="Disordered" evidence="2">
    <location>
        <begin position="1899"/>
        <end position="1925"/>
    </location>
</feature>
<dbReference type="CDD" id="cd00609">
    <property type="entry name" value="AAT_like"/>
    <property type="match status" value="1"/>
</dbReference>
<feature type="compositionally biased region" description="Basic and acidic residues" evidence="2">
    <location>
        <begin position="1144"/>
        <end position="1158"/>
    </location>
</feature>
<feature type="domain" description="Aminotransferase class I/classII large" evidence="3">
    <location>
        <begin position="3107"/>
        <end position="3444"/>
    </location>
</feature>
<feature type="compositionally biased region" description="Low complexity" evidence="2">
    <location>
        <begin position="2391"/>
        <end position="2407"/>
    </location>
</feature>
<feature type="compositionally biased region" description="Basic and acidic residues" evidence="2">
    <location>
        <begin position="516"/>
        <end position="527"/>
    </location>
</feature>
<feature type="compositionally biased region" description="Basic and acidic residues" evidence="2">
    <location>
        <begin position="2149"/>
        <end position="2167"/>
    </location>
</feature>
<dbReference type="RefSeq" id="NP_001256363.1">
    <property type="nucleotide sequence ID" value="NM_001269434.1"/>
</dbReference>
<dbReference type="GO" id="GO:0030170">
    <property type="term" value="F:pyridoxal phosphate binding"/>
    <property type="evidence" value="ECO:0007669"/>
    <property type="project" value="InterPro"/>
</dbReference>
<feature type="compositionally biased region" description="Basic and acidic residues" evidence="2">
    <location>
        <begin position="626"/>
        <end position="641"/>
    </location>
</feature>
<dbReference type="GeneID" id="179608"/>
<dbReference type="InterPro" id="IPR015424">
    <property type="entry name" value="PyrdxlP-dep_Trfase"/>
</dbReference>
<dbReference type="OMA" id="QDKDHNQ"/>
<evidence type="ECO:0000313" key="4">
    <source>
        <dbReference type="EMBL" id="CAA96672.4"/>
    </source>
</evidence>
<feature type="region of interest" description="Disordered" evidence="2">
    <location>
        <begin position="1733"/>
        <end position="1789"/>
    </location>
</feature>
<sequence>MMIAAPTSLSKNVEDGGNFSADSPPSLNSDDEQLDDAPFLSHQLSDDHESFSEKFLRNILTHDYQNLMPRRREKFVEITKTVTVTEIVNGAPDKHPSSCEVKVTNVSPAGPHPVNVSIKHLHEKWHSCEELDRSDNGEDLGKGTVIRIQETHKPFNCTQKKHQTNKFVYEDVINTKMESSTKSRQPPSANSTLFNRSSDNIIDLEFRHPILRETSEKKSERTEQKANGNNGTRRRFADLRKRVSTTTKTSVTETENVTTTRRSSSAHSTHSKRSSAKPEVHTLYYRKFVDEETKGADDDSSDSGSVIIYRDAVTRRSRSADPLQNSSPTMSPIAPPRKRLGREESLHYYRDDDEVIQEQSSTEKSRRVTVKSPEPGNTSVSMNDNVEGRNLTAGITSISMNDSCTDTSYESRFSTIPRARSSPPGNHRVNHIQVNVIGPIRVSEPESRHPVVGSVGEDVTMDIYIERRRSGSNPRRDSHVSFETLEAPPKPPRRSKYDEHIRIGDPIATSTPMTTIERKQTREERVSTESGQSSRKSTRSSRPPDINIIECETFLKETRSPARTPATPIVVINQTPSSRRSSQDLLGEPGQRRRKSTVTDIDWYAAFNMKDPSSPTKIARPSFASHNEERKASRDLRRRASDSSMIGIPPADIDLNQIFLCTVPPEIKKDEKCQCNACRLIRMSEAERAVRIERSGRSRQSRSFTRTTEFETRSSTLPSRHRTAPVDIELEDIFNPKPFSHPSANSKPPTPPNRRRHPPSASVAHSQSSFVDESPSQHFVTTTIDRNQVTPVTTTTTNMRESGPLLHENSHNQLLSSSDNWVAQMMNDASEWENNVSSRKSSILSTSSTSARKASVARRISVDELTKPEKRKSRQAVPLPPSDVSIDDIFTALTPRKEEVQSERKTFIVTRKQRAQDVDAIDFEKDRETPIAPPRSGKRKSDATENQPEITLELDVEKHEIDSSKVSTSTINLNDESMETRNTNDSKDSFDDEVNPRNQRLVVEIPFSEPRVTSTATIQLESSDVAGENSENKRPVISMRSKSEIAKKEKDAQRSGFVIIPHSKEHILDESNISMDDVFNTTPHDQCRVPDIDADSSKHTSSDSREVSTVTINLDNVFPTEEPKLVAKDNCEIEAEEERIGKRIKQFERTTGEQEISKNSEPTEDEMPDEKDHRTSAVSIDLDKVFVQGTAKKPENDEFDEKIKRGIAEFERSKQEKEVQRSGVAETSHSGKHIFDESNISMDDVFNTSQKYKSDEKLSTPERTVEPEVSTATMNLDNIISASGIATREENTNVLEEEERIQKRVEEFKKTTENLEIQKEVVLTKEEVDNSDVKEHRTSAVNIDLEKVFIHGSSKKPKNDDEKIRRGIAEFERTKQEKEAQRSTVIETSQSNSRIFEESSISMDDVFNNSLHNESQVSEITEASDPSDLVLTSTTFHNVIEEKIDDDVTKTDSNVEEEKEQVRLRIDEFKRPTEEQNLQKEFELTKKEEEYSVKMENRTSAVSIDLDKVFDQSSKETTVSNETDEKIKRGIAEFERSKQEKEVQRSGVAETSHSGKHIFDESNISMDDVFNTSQKYKSDEKLSSPERTVEPEVSTATMNLDNIIFASGIATREENTDVLEEEERIQKRVEEFKKTTENLEIQKEVVLTKEEVDNSDVKEHRTSAVNIDLDDVFIQRSSKHPENDEDDEKIRRGIAEFERTKQEKEAQRSAVIETSQSNKHIFDKSNISMDEVFNESQNGQKDSSNIDMKETDMPEKERDDQRYVDVHRDKKPFENGEFEPTFNGSKISNEPKQISITTINLDNVFPTEEPKLVAEDNCEIEAEEERIRKRIKQFERTTGEQEILKNSEPAEDETSDEKKHRTAAVSIDLDKVFVQGTAKKPENDEFDEKIKRGIAEFERSKQEKEVQRSGVAETSHSSKHIFDESNISMDDVFNTSQKYKSDEKLSTPERTVEPEVSTATMNLDNIIFASGIATREKNTDVLEEEERIQKRVEEFKKTTENLEIQKEVVLTKEEGDNSDVKDHKASAVNIDLDDVFIQRSSKHPENDEDDEKIRRGIAEFERTKQEKEAQRSTVIETQYSSKDMFNESDISLDVVFNTSQKDKSDEKLSSPERTVEPEVSTATVNLDNMVALSKERRKENNETQEEEEQIQKRVEEFKESTEEQKIQKSIELTKEECTSDEKELKTYSGSIDLDKVFIQGSSKKPRNDESDERINRGIAEFERTKQEKEAQRSVVVETSPSNKHISDESSISMDEIFSRSQDNKSTSNFEKSGSIPIIVLPGEEKEVASASINLNGVFLEGKQKTSTDYGREKVNKVQENSGSYSTRHAMDGASISLDDIFNTSSTSQKTETDKIDNSQEFPQLSKPVLKSSISLDDLFNNTSGIEKTTSEKTTTTTTTRTETTTDTYSKRSTSTLVDRFGYETATPPAISIAAISFDQPSSSSPQAFPRSKHQNLSSLTVPGKWNESMMSNTSTISLDDSFNNSFSKSNTSQVYEPRMRKPLTLPVDNWIDNLVSEATNEATKEAPKTPKSDTLNYFRSPTRISQEIKYEWVADMIGDIDRKNKGGHQSEEEHLQKHDSTWVSSVVYRPTLETSAYTLRSSQLNTDCKMEIDLENVFDECLMGKKKDDEHCECSACRLTEQELEEIKKRKIELENMTSEQKIIISEPSDRRKSVDFSNPSQISLNEVFSPEVPLRIETEHAPAPSTSSPPLESTRIYYLSPKVSETVTTTHQWKDAGIPMDEIFSPVSSTADGNRRFSNFYEDRSGWDTIGSEDSGVMSGGDRGRRRSTRITDQVIDEAFQGIFDSQPSTSTAHPKPVRTETHYDDYYITSLQQEDLDATDSEVDGENLDVSTFVDDILGKSMDEAAFLSSTKSLREHTDTSIDRKKSGEKVHSYYRNRTDTSIDKRSKPEVITEDLETSELQDEIMKLVFVEPSVSKSDSSANIKASQNKSTTKPCDEELLEIEIKSEYFLIKGSYSLLIPKSDPLGKMLQKLREQNDSLATLDFSLTRKLKKLLVNCIREKAGSLDMVSMSSQYEGLSSRGQSLIESIDHASATFLKMNVDKYEPTRNPNGVVNFCTAENNICTPLLEDRFKHLELFFPNIEHLVRYPPAGGWPETRRVLVKYFKEFMGAGVTIDELVLTASTRTGYDVTSYCLFEQDDILLTNGPIYTGTISNVQEKAQCQVVCVETDLSNPRLDVKMYEAELNRQIALENTVSGVIIVNPHNPLGVTFPPEQVISLCNWASSKNLRVVIDEVFANSVFDKLNSKFRPFLSYRHRLHRPDSVAWLWSVSKDFGLPGLKFAVIHTTNEGLCQAATKLQMYYPCSPFVQDFAVNLLSDSEWLREFHREVNKRISIHYRYTSDNLKRLEIPFIPAQAGIFVFADFSKHLTSLDSVGELALFERLAEAGVMLTPGVHQKCHVFGWFRIVFACTKEELEEGFRRLYIHLGSQLQPVGTVEY</sequence>
<evidence type="ECO:0000256" key="1">
    <source>
        <dbReference type="ARBA" id="ARBA00022898"/>
    </source>
</evidence>
<protein>
    <submittedName>
        <fullName evidence="4">Aminotransferase class I/classII large domain-containing protein</fullName>
    </submittedName>
</protein>
<reference evidence="4 5" key="1">
    <citation type="journal article" date="1998" name="Science">
        <title>Genome sequence of the nematode C. elegans: a platform for investigating biology.</title>
        <authorList>
            <consortium name="The C. elegans sequencing consortium"/>
            <person name="Sulson J.E."/>
            <person name="Waterston R."/>
        </authorList>
    </citation>
    <scope>NUCLEOTIDE SEQUENCE [LARGE SCALE GENOMIC DNA]</scope>
    <source>
        <strain evidence="4 5">Bristol N2</strain>
    </source>
</reference>
<dbReference type="eggNOG" id="KOG0256">
    <property type="taxonomic scope" value="Eukaryota"/>
</dbReference>
<feature type="compositionally biased region" description="Basic and acidic residues" evidence="2">
    <location>
        <begin position="2100"/>
        <end position="2116"/>
    </location>
</feature>
<feature type="compositionally biased region" description="Basic and acidic residues" evidence="2">
    <location>
        <begin position="1836"/>
        <end position="1845"/>
    </location>
</feature>
<feature type="region of interest" description="Disordered" evidence="2">
    <location>
        <begin position="2224"/>
        <end position="2253"/>
    </location>
</feature>
<dbReference type="AGR" id="WB:WBGene00011436"/>
<dbReference type="Gene3D" id="3.40.640.10">
    <property type="entry name" value="Type I PLP-dependent aspartate aminotransferase-like (Major domain)"/>
    <property type="match status" value="1"/>
</dbReference>
<dbReference type="STRING" id="6239.T04F3.1a.1"/>
<feature type="compositionally biased region" description="Basic and acidic residues" evidence="2">
    <location>
        <begin position="1576"/>
        <end position="1590"/>
    </location>
</feature>
<dbReference type="Proteomes" id="UP000001940">
    <property type="component" value="Chromosome V"/>
</dbReference>
<evidence type="ECO:0000259" key="3">
    <source>
        <dbReference type="Pfam" id="PF00155"/>
    </source>
</evidence>
<dbReference type="CTD" id="179608"/>
<dbReference type="PANTHER" id="PTHR43795">
    <property type="entry name" value="BIFUNCTIONAL ASPARTATE AMINOTRANSFERASE AND GLUTAMATE/ASPARTATE-PREPHENATE AMINOTRANSFERASE-RELATED"/>
    <property type="match status" value="1"/>
</dbReference>
<feature type="region of interest" description="Disordered" evidence="2">
    <location>
        <begin position="1080"/>
        <end position="1107"/>
    </location>
</feature>
<feature type="compositionally biased region" description="Polar residues" evidence="2">
    <location>
        <begin position="1734"/>
        <end position="1746"/>
    </location>
</feature>
<dbReference type="Pfam" id="PF00155">
    <property type="entry name" value="Aminotran_1_2"/>
    <property type="match status" value="1"/>
</dbReference>
<feature type="compositionally biased region" description="Basic and acidic residues" evidence="2">
    <location>
        <begin position="1747"/>
        <end position="1774"/>
    </location>
</feature>
<dbReference type="PANTHER" id="PTHR43795:SF39">
    <property type="entry name" value="AMINOTRANSFERASE CLASS I_CLASSII DOMAIN-CONTAINING PROTEIN"/>
    <property type="match status" value="1"/>
</dbReference>
<feature type="compositionally biased region" description="Polar residues" evidence="2">
    <location>
        <begin position="375"/>
        <end position="384"/>
    </location>
</feature>
<dbReference type="InterPro" id="IPR050478">
    <property type="entry name" value="Ethylene_sulfur-biosynth"/>
</dbReference>
<feature type="compositionally biased region" description="Basic and acidic residues" evidence="2">
    <location>
        <begin position="1085"/>
        <end position="1106"/>
    </location>
</feature>
<feature type="compositionally biased region" description="Basic and acidic residues" evidence="2">
    <location>
        <begin position="1370"/>
        <end position="1381"/>
    </location>
</feature>
<feature type="region of interest" description="Disordered" evidence="2">
    <location>
        <begin position="1212"/>
        <end position="1236"/>
    </location>
</feature>
<keyword evidence="4" id="KW-0032">Aminotransferase</keyword>
<feature type="region of interest" description="Disordered" evidence="2">
    <location>
        <begin position="2097"/>
        <end position="2167"/>
    </location>
</feature>
<dbReference type="EMBL" id="BX284605">
    <property type="protein sequence ID" value="CAA96672.4"/>
    <property type="molecule type" value="Genomic_DNA"/>
</dbReference>
<feature type="region of interest" description="Disordered" evidence="2">
    <location>
        <begin position="1370"/>
        <end position="1392"/>
    </location>
</feature>
<proteinExistence type="evidence at protein level"/>